<protein>
    <submittedName>
        <fullName evidence="1">Uncharacterized protein</fullName>
    </submittedName>
</protein>
<keyword evidence="2" id="KW-1185">Reference proteome</keyword>
<proteinExistence type="predicted"/>
<comment type="caution">
    <text evidence="1">The sequence shown here is derived from an EMBL/GenBank/DDBJ whole genome shotgun (WGS) entry which is preliminary data.</text>
</comment>
<evidence type="ECO:0000313" key="2">
    <source>
        <dbReference type="Proteomes" id="UP000297716"/>
    </source>
</evidence>
<name>A0A4Z0YDQ9_9PEZI</name>
<dbReference type="AlphaFoldDB" id="A0A4Z0YDQ9"/>
<dbReference type="EMBL" id="SKBN01000131">
    <property type="protein sequence ID" value="TGJ82369.1"/>
    <property type="molecule type" value="Genomic_DNA"/>
</dbReference>
<accession>A0A4Z0YDQ9</accession>
<evidence type="ECO:0000313" key="1">
    <source>
        <dbReference type="EMBL" id="TGJ82369.1"/>
    </source>
</evidence>
<gene>
    <name evidence="1" type="ORF">E0Z10_g6388</name>
</gene>
<reference evidence="1 2" key="1">
    <citation type="submission" date="2019-03" db="EMBL/GenBank/DDBJ databases">
        <title>Draft genome sequence of Xylaria hypoxylon DSM 108379, a ubiquitous saprotrophic-parasitic fungi on hardwood.</title>
        <authorList>
            <person name="Buettner E."/>
            <person name="Leonhardt S."/>
            <person name="Gebauer A.M."/>
            <person name="Liers C."/>
            <person name="Hofrichter M."/>
            <person name="Kellner H."/>
        </authorList>
    </citation>
    <scope>NUCLEOTIDE SEQUENCE [LARGE SCALE GENOMIC DNA]</scope>
    <source>
        <strain evidence="1 2">DSM 108379</strain>
    </source>
</reference>
<dbReference type="OrthoDB" id="2549237at2759"/>
<sequence length="497" mass="57579">MQHPQFTGWAQTWHDDIDTKHRLLAIRNFGKAMIDPVKWKQSWEDGGGTSGILYLLSSASVIEVKTFCDVIRASNRRGKKSSEREKAVEELVMALLPQHYPSTELRTRDKRPLQKFYGRMLRGCSSDFVERTLDAQDKSNPLFQKLELGKLLLAHDDMLKRRLTHYLIHEGPRPSQPEIDICFREFVFREPPFPGTQPNMSASMQFAFELLQARINLKSTAQRWPHNISELEVLMSIYNRLTNKSHSADKTFLIKLGLRLIELKPDFKLSSEAGVLWAAVVTLWKKHPRQYEDLLSKGIHLGLSGSKTILPMIATRWMKDPDRYEQLLVQGLREGLGGSAEKISEGYLKTISDIPDVELGSELRWRLLRLYCKHVPQKGIDIETSSDFQCLANQEWHFEVVDKLEKEHAVLFLNRLYKCNPNFDFLQAPSRGISIYSMRNVPRRNFNVELLLTTYHRGNDDAQQRARDEIDQLRKKASASREHADRALFAKLRRITR</sequence>
<dbReference type="STRING" id="37992.A0A4Z0YDQ9"/>
<dbReference type="Proteomes" id="UP000297716">
    <property type="component" value="Unassembled WGS sequence"/>
</dbReference>
<organism evidence="1 2">
    <name type="scientific">Xylaria hypoxylon</name>
    <dbReference type="NCBI Taxonomy" id="37992"/>
    <lineage>
        <taxon>Eukaryota</taxon>
        <taxon>Fungi</taxon>
        <taxon>Dikarya</taxon>
        <taxon>Ascomycota</taxon>
        <taxon>Pezizomycotina</taxon>
        <taxon>Sordariomycetes</taxon>
        <taxon>Xylariomycetidae</taxon>
        <taxon>Xylariales</taxon>
        <taxon>Xylariaceae</taxon>
        <taxon>Xylaria</taxon>
    </lineage>
</organism>